<evidence type="ECO:0000256" key="4">
    <source>
        <dbReference type="ARBA" id="ARBA00022692"/>
    </source>
</evidence>
<gene>
    <name evidence="7" type="primary">flhA</name>
    <name evidence="8" type="ORF">EDD76_11169</name>
</gene>
<evidence type="ECO:0000256" key="1">
    <source>
        <dbReference type="ARBA" id="ARBA00004651"/>
    </source>
</evidence>
<dbReference type="GO" id="GO:0044780">
    <property type="term" value="P:bacterial-type flagellum assembly"/>
    <property type="evidence" value="ECO:0007669"/>
    <property type="project" value="InterPro"/>
</dbReference>
<organism evidence="8 9">
    <name type="scientific">Kineothrix alysoides</name>
    <dbReference type="NCBI Taxonomy" id="1469948"/>
    <lineage>
        <taxon>Bacteria</taxon>
        <taxon>Bacillati</taxon>
        <taxon>Bacillota</taxon>
        <taxon>Clostridia</taxon>
        <taxon>Lachnospirales</taxon>
        <taxon>Lachnospiraceae</taxon>
        <taxon>Kineothrix</taxon>
    </lineage>
</organism>
<dbReference type="Pfam" id="PF00771">
    <property type="entry name" value="FHIPEP"/>
    <property type="match status" value="1"/>
</dbReference>
<feature type="transmembrane region" description="Helical" evidence="7">
    <location>
        <begin position="102"/>
        <end position="120"/>
    </location>
</feature>
<keyword evidence="8" id="KW-0969">Cilium</keyword>
<dbReference type="InterPro" id="IPR042194">
    <property type="entry name" value="FHIPEP_1"/>
</dbReference>
<feature type="transmembrane region" description="Helical" evidence="7">
    <location>
        <begin position="61"/>
        <end position="82"/>
    </location>
</feature>
<comment type="function">
    <text evidence="7">Required for formation of the rod structure of the flagellar apparatus. Together with FliI and FliH, may constitute the export apparatus of flagellin.</text>
</comment>
<sequence>MKKADISIALFVVSAFVMFIVPIPAWLLDIFLAFNIALAFTILFGCMFVKEVLDLSFFPTMLLFTTIFRIALNISATKLILSSGDPGNVIVVFGNFVGGGDLVIGVIIFIILILIQFMVINKGSERVAEVTARFTLDAMPGKQMAIDADLNTGAITDVEAKRRRDKIQEEASFFGSMDGAVKYVKGDAIAGLIITVINIVGGIAMGVLRQGMDVGGAIDKYTILTIGDGLVSQIPSLLISLSTGILVTKGSKDADFGSVLIRQLFGVPKVLYFVGIILALLGVVTPLNDILFIMMGLVFIVSGRVMAGTIETAKIEAEVDLDEMAAEEIRQPENVSSLLQVDPIELEFGYGIIPLADVNQGGDLLDRVVMIRRQIALELGTVVPIIRLRDNIQLNPNQYIIKIKGVQVSEGEILFDHYMAMNPGYVEEEITGIPTFEPSFHLPAIWITEGQRERAESLGYTVVDPPSIIATHLTEVIRQYISELLTRQDVQNLVNNMKETNPSLVEELVPKQLGVGEIQKVLQNMLKEGISIRDLLTIFETLADYASTTRDTDILTEYVRQSLKRAISSKYFPANETTSVVTMDPKLEQEIMNSVKQTEQGAYLTLDPEKTKTVIKSVGDEVQKLENLGKNPIIITSPIVRMYFKRLTEDYYRDLIVVSYNEIESNVELQSVGMVTIA</sequence>
<accession>A0A4R1QVG7</accession>
<proteinExistence type="inferred from homology"/>
<evidence type="ECO:0000256" key="2">
    <source>
        <dbReference type="ARBA" id="ARBA00008835"/>
    </source>
</evidence>
<feature type="transmembrane region" description="Helical" evidence="7">
    <location>
        <begin position="188"/>
        <end position="209"/>
    </location>
</feature>
<evidence type="ECO:0000256" key="6">
    <source>
        <dbReference type="ARBA" id="ARBA00023136"/>
    </source>
</evidence>
<dbReference type="PRINTS" id="PR00949">
    <property type="entry name" value="TYPE3IMAPROT"/>
</dbReference>
<dbReference type="AlphaFoldDB" id="A0A4R1QVG7"/>
<feature type="transmembrane region" description="Helical" evidence="7">
    <location>
        <begin position="259"/>
        <end position="284"/>
    </location>
</feature>
<evidence type="ECO:0000256" key="3">
    <source>
        <dbReference type="ARBA" id="ARBA00022475"/>
    </source>
</evidence>
<feature type="transmembrane region" description="Helical" evidence="7">
    <location>
        <begin position="7"/>
        <end position="24"/>
    </location>
</feature>
<dbReference type="InterPro" id="IPR042193">
    <property type="entry name" value="FHIPEP_3"/>
</dbReference>
<keyword evidence="7" id="KW-1005">Bacterial flagellum biogenesis</keyword>
<name>A0A4R1QVG7_9FIRM</name>
<dbReference type="GO" id="GO:0005886">
    <property type="term" value="C:plasma membrane"/>
    <property type="evidence" value="ECO:0007669"/>
    <property type="project" value="UniProtKB-SubCell"/>
</dbReference>
<dbReference type="NCBIfam" id="TIGR01398">
    <property type="entry name" value="FlhA"/>
    <property type="match status" value="1"/>
</dbReference>
<keyword evidence="5 7" id="KW-1133">Transmembrane helix</keyword>
<dbReference type="Gene3D" id="3.40.30.60">
    <property type="entry name" value="FHIPEP family, domain 1"/>
    <property type="match status" value="1"/>
</dbReference>
<keyword evidence="9" id="KW-1185">Reference proteome</keyword>
<comment type="similarity">
    <text evidence="2 7">Belongs to the FHIPEP (flagella/HR/invasion proteins export pore) family.</text>
</comment>
<dbReference type="PANTHER" id="PTHR30161:SF1">
    <property type="entry name" value="FLAGELLAR BIOSYNTHESIS PROTEIN FLHA-RELATED"/>
    <property type="match status" value="1"/>
</dbReference>
<comment type="subcellular location">
    <subcellularLocation>
        <location evidence="1 7">Cell membrane</location>
        <topology evidence="1 7">Multi-pass membrane protein</topology>
    </subcellularLocation>
</comment>
<dbReference type="InterPro" id="IPR006301">
    <property type="entry name" value="FlhA"/>
</dbReference>
<feature type="transmembrane region" description="Helical" evidence="7">
    <location>
        <begin position="30"/>
        <end position="49"/>
    </location>
</feature>
<dbReference type="InterPro" id="IPR042196">
    <property type="entry name" value="FHIPEP_4"/>
</dbReference>
<comment type="caution">
    <text evidence="8">The sequence shown here is derived from an EMBL/GenBank/DDBJ whole genome shotgun (WGS) entry which is preliminary data.</text>
</comment>
<dbReference type="RefSeq" id="WP_031390272.1">
    <property type="nucleotide sequence ID" value="NZ_JPNB01000001.1"/>
</dbReference>
<keyword evidence="4 7" id="KW-0812">Transmembrane</keyword>
<dbReference type="PANTHER" id="PTHR30161">
    <property type="entry name" value="FLAGELLAR EXPORT PROTEIN, MEMBRANE FLHA SUBUNIT-RELATED"/>
    <property type="match status" value="1"/>
</dbReference>
<protein>
    <recommendedName>
        <fullName evidence="7">Flagellar biosynthesis protein FlhA</fullName>
    </recommendedName>
</protein>
<dbReference type="EMBL" id="SLUO01000011">
    <property type="protein sequence ID" value="TCL56575.1"/>
    <property type="molecule type" value="Genomic_DNA"/>
</dbReference>
<feature type="transmembrane region" description="Helical" evidence="7">
    <location>
        <begin position="221"/>
        <end position="247"/>
    </location>
</feature>
<evidence type="ECO:0000256" key="7">
    <source>
        <dbReference type="RuleBase" id="RU364093"/>
    </source>
</evidence>
<keyword evidence="7" id="KW-0813">Transport</keyword>
<keyword evidence="8" id="KW-0282">Flagellum</keyword>
<keyword evidence="6 7" id="KW-0472">Membrane</keyword>
<dbReference type="OrthoDB" id="9759185at2"/>
<evidence type="ECO:0000313" key="9">
    <source>
        <dbReference type="Proteomes" id="UP000295718"/>
    </source>
</evidence>
<keyword evidence="3 7" id="KW-1003">Cell membrane</keyword>
<dbReference type="Gene3D" id="3.40.50.12790">
    <property type="entry name" value="FHIPEP family, domain 4"/>
    <property type="match status" value="1"/>
</dbReference>
<dbReference type="GO" id="GO:0009306">
    <property type="term" value="P:protein secretion"/>
    <property type="evidence" value="ECO:0007669"/>
    <property type="project" value="InterPro"/>
</dbReference>
<reference evidence="8 9" key="1">
    <citation type="submission" date="2019-03" db="EMBL/GenBank/DDBJ databases">
        <title>Genomic Encyclopedia of Type Strains, Phase IV (KMG-IV): sequencing the most valuable type-strain genomes for metagenomic binning, comparative biology and taxonomic classification.</title>
        <authorList>
            <person name="Goeker M."/>
        </authorList>
    </citation>
    <scope>NUCLEOTIDE SEQUENCE [LARGE SCALE GENOMIC DNA]</scope>
    <source>
        <strain evidence="8 9">DSM 100556</strain>
    </source>
</reference>
<dbReference type="Gene3D" id="1.10.8.540">
    <property type="entry name" value="FHIPEP family, domain 3"/>
    <property type="match status" value="1"/>
</dbReference>
<dbReference type="Proteomes" id="UP000295718">
    <property type="component" value="Unassembled WGS sequence"/>
</dbReference>
<keyword evidence="7" id="KW-1006">Bacterial flagellum protein export</keyword>
<dbReference type="STRING" id="1469948.GCA_000732725_01556"/>
<evidence type="ECO:0000256" key="5">
    <source>
        <dbReference type="ARBA" id="ARBA00022989"/>
    </source>
</evidence>
<keyword evidence="7" id="KW-0653">Protein transport</keyword>
<keyword evidence="8" id="KW-0966">Cell projection</keyword>
<dbReference type="InterPro" id="IPR001712">
    <property type="entry name" value="T3SS_FHIPEP"/>
</dbReference>
<evidence type="ECO:0000313" key="8">
    <source>
        <dbReference type="EMBL" id="TCL56575.1"/>
    </source>
</evidence>
<dbReference type="PIRSF" id="PIRSF005419">
    <property type="entry name" value="FlhA"/>
    <property type="match status" value="1"/>
</dbReference>